<feature type="transmembrane region" description="Helical" evidence="8">
    <location>
        <begin position="152"/>
        <end position="171"/>
    </location>
</feature>
<feature type="transmembrane region" description="Helical" evidence="8">
    <location>
        <begin position="247"/>
        <end position="267"/>
    </location>
</feature>
<sequence>MSSETNSLRRLTGLSQQIRIEWILMAAIAIACLIRVMYVGAREFWYDEVLSLLLSTSQRTGYSNPPDIPIALADYGNLLQLPPFSGASDFIKAIKPLLQGLVGREPHPPLFFLSQYLWLPLTGTQEIGVRSLNLLLSLGAILGAYGMGKALFNHRGGLILAALLGLNPFFWFHSLNVRMYCPTVLWVTLGGWAALQLCNQRLSRPARCGWYLLLTLSVTAGVLTYYLSALWFMALGCVILIQDRKRWWQYGLCGLGALCLAVPWAYWGLPQQLRNVDLNRFSTKSTLVETITQHVQGLLEVLGIQLIVGDWATSLPIAVVLAMGIIAIILLAGIIWHLWHSLRQESPALLITILILGCLPLLLMLGSDILSGKSTLAWGFGRSAIFILPGLLLMVTAWVINLPTSWKKPVLLTILVMYLGLNVGDMAGRNRQVFQQIAATATASDSTLIAMNSKAWGHVLRLVYYLPNDTSINLLATHPAMLPESLETVLADGNETYERVVWLEAARPVWQAPKDPAETTKIRQDVEQLLSIDYQPVGNQELVGTMELDRFSLNVYERMP</sequence>
<dbReference type="Pfam" id="PF13231">
    <property type="entry name" value="PMT_2"/>
    <property type="match status" value="1"/>
</dbReference>
<evidence type="ECO:0000256" key="5">
    <source>
        <dbReference type="ARBA" id="ARBA00022692"/>
    </source>
</evidence>
<feature type="transmembrane region" description="Helical" evidence="8">
    <location>
        <begin position="127"/>
        <end position="145"/>
    </location>
</feature>
<evidence type="ECO:0000256" key="1">
    <source>
        <dbReference type="ARBA" id="ARBA00004651"/>
    </source>
</evidence>
<comment type="caution">
    <text evidence="10">The sequence shown here is derived from an EMBL/GenBank/DDBJ whole genome shotgun (WGS) entry which is preliminary data.</text>
</comment>
<name>A0A6M0RT76_9CYAN</name>
<evidence type="ECO:0000256" key="7">
    <source>
        <dbReference type="ARBA" id="ARBA00023136"/>
    </source>
</evidence>
<evidence type="ECO:0000256" key="2">
    <source>
        <dbReference type="ARBA" id="ARBA00022475"/>
    </source>
</evidence>
<keyword evidence="11" id="KW-1185">Reference proteome</keyword>
<evidence type="ECO:0000313" key="10">
    <source>
        <dbReference type="EMBL" id="NEZ59448.1"/>
    </source>
</evidence>
<dbReference type="PANTHER" id="PTHR33908">
    <property type="entry name" value="MANNOSYLTRANSFERASE YKCB-RELATED"/>
    <property type="match status" value="1"/>
</dbReference>
<feature type="transmembrane region" description="Helical" evidence="8">
    <location>
        <begin position="210"/>
        <end position="241"/>
    </location>
</feature>
<feature type="transmembrane region" description="Helical" evidence="8">
    <location>
        <begin position="20"/>
        <end position="41"/>
    </location>
</feature>
<evidence type="ECO:0000313" key="11">
    <source>
        <dbReference type="Proteomes" id="UP000481033"/>
    </source>
</evidence>
<proteinExistence type="predicted"/>
<gene>
    <name evidence="10" type="ORF">DXZ20_28145</name>
</gene>
<keyword evidence="5 8" id="KW-0812">Transmembrane</keyword>
<dbReference type="InterPro" id="IPR038731">
    <property type="entry name" value="RgtA/B/C-like"/>
</dbReference>
<evidence type="ECO:0000259" key="9">
    <source>
        <dbReference type="Pfam" id="PF13231"/>
    </source>
</evidence>
<feature type="transmembrane region" description="Helical" evidence="8">
    <location>
        <begin position="348"/>
        <end position="367"/>
    </location>
</feature>
<keyword evidence="2" id="KW-1003">Cell membrane</keyword>
<evidence type="ECO:0000256" key="4">
    <source>
        <dbReference type="ARBA" id="ARBA00022679"/>
    </source>
</evidence>
<feature type="transmembrane region" description="Helical" evidence="8">
    <location>
        <begin position="406"/>
        <end position="424"/>
    </location>
</feature>
<dbReference type="AlphaFoldDB" id="A0A6M0RT76"/>
<accession>A0A6M0RT76</accession>
<feature type="transmembrane region" description="Helical" evidence="8">
    <location>
        <begin position="379"/>
        <end position="400"/>
    </location>
</feature>
<feature type="domain" description="Glycosyltransferase RgtA/B/C/D-like" evidence="9">
    <location>
        <begin position="107"/>
        <end position="267"/>
    </location>
</feature>
<dbReference type="PANTHER" id="PTHR33908:SF11">
    <property type="entry name" value="MEMBRANE PROTEIN"/>
    <property type="match status" value="1"/>
</dbReference>
<comment type="subcellular location">
    <subcellularLocation>
        <location evidence="1">Cell membrane</location>
        <topology evidence="1">Multi-pass membrane protein</topology>
    </subcellularLocation>
</comment>
<dbReference type="GO" id="GO:0005886">
    <property type="term" value="C:plasma membrane"/>
    <property type="evidence" value="ECO:0007669"/>
    <property type="project" value="UniProtKB-SubCell"/>
</dbReference>
<dbReference type="GO" id="GO:0009103">
    <property type="term" value="P:lipopolysaccharide biosynthetic process"/>
    <property type="evidence" value="ECO:0007669"/>
    <property type="project" value="UniProtKB-ARBA"/>
</dbReference>
<keyword evidence="7 8" id="KW-0472">Membrane</keyword>
<dbReference type="Proteomes" id="UP000481033">
    <property type="component" value="Unassembled WGS sequence"/>
</dbReference>
<keyword evidence="3" id="KW-0328">Glycosyltransferase</keyword>
<keyword evidence="6 8" id="KW-1133">Transmembrane helix</keyword>
<protein>
    <recommendedName>
        <fullName evidence="9">Glycosyltransferase RgtA/B/C/D-like domain-containing protein</fullName>
    </recommendedName>
</protein>
<evidence type="ECO:0000256" key="3">
    <source>
        <dbReference type="ARBA" id="ARBA00022676"/>
    </source>
</evidence>
<evidence type="ECO:0000256" key="8">
    <source>
        <dbReference type="SAM" id="Phobius"/>
    </source>
</evidence>
<dbReference type="GO" id="GO:0016763">
    <property type="term" value="F:pentosyltransferase activity"/>
    <property type="evidence" value="ECO:0007669"/>
    <property type="project" value="TreeGrafter"/>
</dbReference>
<dbReference type="InterPro" id="IPR050297">
    <property type="entry name" value="LipidA_mod_glycosyltrf_83"/>
</dbReference>
<dbReference type="EMBL" id="QXHD01000004">
    <property type="protein sequence ID" value="NEZ59448.1"/>
    <property type="molecule type" value="Genomic_DNA"/>
</dbReference>
<evidence type="ECO:0000256" key="6">
    <source>
        <dbReference type="ARBA" id="ARBA00022989"/>
    </source>
</evidence>
<feature type="transmembrane region" description="Helical" evidence="8">
    <location>
        <begin position="315"/>
        <end position="336"/>
    </location>
</feature>
<reference evidence="10 11" key="1">
    <citation type="journal article" date="2020" name="Microb. Ecol.">
        <title>Ecogenomics of the Marine Benthic Filamentous Cyanobacterium Adonisia.</title>
        <authorList>
            <person name="Walter J.M."/>
            <person name="Coutinho F.H."/>
            <person name="Leomil L."/>
            <person name="Hargreaves P.I."/>
            <person name="Campeao M.E."/>
            <person name="Vieira V.V."/>
            <person name="Silva B.S."/>
            <person name="Fistarol G.O."/>
            <person name="Salomon P.S."/>
            <person name="Sawabe T."/>
            <person name="Mino S."/>
            <person name="Hosokawa M."/>
            <person name="Miyashita H."/>
            <person name="Maruyama F."/>
            <person name="van Verk M.C."/>
            <person name="Dutilh B.E."/>
            <person name="Thompson C.C."/>
            <person name="Thompson F.L."/>
        </authorList>
    </citation>
    <scope>NUCLEOTIDE SEQUENCE [LARGE SCALE GENOMIC DNA]</scope>
    <source>
        <strain evidence="10 11">CCMR0081</strain>
    </source>
</reference>
<keyword evidence="4" id="KW-0808">Transferase</keyword>
<organism evidence="10 11">
    <name type="scientific">Adonisia turfae CCMR0081</name>
    <dbReference type="NCBI Taxonomy" id="2292702"/>
    <lineage>
        <taxon>Bacteria</taxon>
        <taxon>Bacillati</taxon>
        <taxon>Cyanobacteriota</taxon>
        <taxon>Adonisia</taxon>
        <taxon>Adonisia turfae</taxon>
    </lineage>
</organism>